<feature type="compositionally biased region" description="Polar residues" evidence="4">
    <location>
        <begin position="1"/>
        <end position="15"/>
    </location>
</feature>
<dbReference type="InterPro" id="IPR018062">
    <property type="entry name" value="HTH_AraC-typ_CS"/>
</dbReference>
<keyword evidence="7" id="KW-1185">Reference proteome</keyword>
<evidence type="ECO:0000256" key="1">
    <source>
        <dbReference type="ARBA" id="ARBA00023015"/>
    </source>
</evidence>
<dbReference type="SMART" id="SM00342">
    <property type="entry name" value="HTH_ARAC"/>
    <property type="match status" value="1"/>
</dbReference>
<dbReference type="InterPro" id="IPR050204">
    <property type="entry name" value="AraC_XylS_family_regulators"/>
</dbReference>
<dbReference type="Gene3D" id="1.10.10.60">
    <property type="entry name" value="Homeodomain-like"/>
    <property type="match status" value="1"/>
</dbReference>
<evidence type="ECO:0000256" key="4">
    <source>
        <dbReference type="SAM" id="MobiDB-lite"/>
    </source>
</evidence>
<accession>A0ABQ2LR70</accession>
<protein>
    <submittedName>
        <fullName evidence="6">Transcriptional regulator</fullName>
    </submittedName>
</protein>
<dbReference type="InterPro" id="IPR009057">
    <property type="entry name" value="Homeodomain-like_sf"/>
</dbReference>
<feature type="region of interest" description="Disordered" evidence="4">
    <location>
        <begin position="1"/>
        <end position="33"/>
    </location>
</feature>
<proteinExistence type="predicted"/>
<sequence length="337" mass="36624">MSTPELPELTSSAGASSPRTIDIDTTDPDRAMSVGRDVYHPHRIRLDSRTRRFRMGLKAIHLPNLTLGLLEYGHPVSVRTPPLQDSYQVNFTTFGSVSMGYANQTVQINNRRAAVHGLSEVTRMQGWGHPARVVGLKIPRVTLEQEFEALTGMPVGEPLRFDGDLDLASPGGQAWRATVQALAQGLDPTSPISTHPLLSGPLTQAAARGLLLAARHNHSHLLHTPAPTEPPETIKAALEFMHANADQPLSAEDMARAAGVSVRSLQAGFRKHLDTTPVAALRRIRLDRARQDLSSSPPGTRVAAIAERWGFRHVGRFAIHFAQAFGESPSETLARSS</sequence>
<dbReference type="PANTHER" id="PTHR46796:SF12">
    <property type="entry name" value="HTH-TYPE DNA-BINDING TRANSCRIPTIONAL ACTIVATOR EUTR"/>
    <property type="match status" value="1"/>
</dbReference>
<name>A0ABQ2LR70_9MICC</name>
<dbReference type="InterPro" id="IPR035418">
    <property type="entry name" value="AraC-bd_2"/>
</dbReference>
<dbReference type="InterPro" id="IPR018060">
    <property type="entry name" value="HTH_AraC"/>
</dbReference>
<keyword evidence="3" id="KW-0804">Transcription</keyword>
<dbReference type="PROSITE" id="PS00041">
    <property type="entry name" value="HTH_ARAC_FAMILY_1"/>
    <property type="match status" value="1"/>
</dbReference>
<organism evidence="6 7">
    <name type="scientific">Citricoccus zhacaiensis</name>
    <dbReference type="NCBI Taxonomy" id="489142"/>
    <lineage>
        <taxon>Bacteria</taxon>
        <taxon>Bacillati</taxon>
        <taxon>Actinomycetota</taxon>
        <taxon>Actinomycetes</taxon>
        <taxon>Micrococcales</taxon>
        <taxon>Micrococcaceae</taxon>
        <taxon>Citricoccus</taxon>
    </lineage>
</organism>
<dbReference type="Proteomes" id="UP000642509">
    <property type="component" value="Unassembled WGS sequence"/>
</dbReference>
<reference evidence="7" key="1">
    <citation type="journal article" date="2019" name="Int. J. Syst. Evol. Microbiol.">
        <title>The Global Catalogue of Microorganisms (GCM) 10K type strain sequencing project: providing services to taxonomists for standard genome sequencing and annotation.</title>
        <authorList>
            <consortium name="The Broad Institute Genomics Platform"/>
            <consortium name="The Broad Institute Genome Sequencing Center for Infectious Disease"/>
            <person name="Wu L."/>
            <person name="Ma J."/>
        </authorList>
    </citation>
    <scope>NUCLEOTIDE SEQUENCE [LARGE SCALE GENOMIC DNA]</scope>
    <source>
        <strain evidence="7">CGMCC 1.7064</strain>
    </source>
</reference>
<dbReference type="Pfam" id="PF14525">
    <property type="entry name" value="AraC_binding_2"/>
    <property type="match status" value="1"/>
</dbReference>
<evidence type="ECO:0000259" key="5">
    <source>
        <dbReference type="PROSITE" id="PS01124"/>
    </source>
</evidence>
<dbReference type="EMBL" id="BMLQ01000002">
    <property type="protein sequence ID" value="GGO42201.1"/>
    <property type="molecule type" value="Genomic_DNA"/>
</dbReference>
<keyword evidence="2" id="KW-0238">DNA-binding</keyword>
<dbReference type="PROSITE" id="PS01124">
    <property type="entry name" value="HTH_ARAC_FAMILY_2"/>
    <property type="match status" value="1"/>
</dbReference>
<keyword evidence="1" id="KW-0805">Transcription regulation</keyword>
<dbReference type="Pfam" id="PF12833">
    <property type="entry name" value="HTH_18"/>
    <property type="match status" value="1"/>
</dbReference>
<evidence type="ECO:0000256" key="2">
    <source>
        <dbReference type="ARBA" id="ARBA00023125"/>
    </source>
</evidence>
<evidence type="ECO:0000313" key="7">
    <source>
        <dbReference type="Proteomes" id="UP000642509"/>
    </source>
</evidence>
<dbReference type="PANTHER" id="PTHR46796">
    <property type="entry name" value="HTH-TYPE TRANSCRIPTIONAL ACTIVATOR RHAS-RELATED"/>
    <property type="match status" value="1"/>
</dbReference>
<dbReference type="SUPFAM" id="SSF46689">
    <property type="entry name" value="Homeodomain-like"/>
    <property type="match status" value="2"/>
</dbReference>
<evidence type="ECO:0000313" key="6">
    <source>
        <dbReference type="EMBL" id="GGO42201.1"/>
    </source>
</evidence>
<gene>
    <name evidence="6" type="ORF">GCM10010977_07420</name>
</gene>
<feature type="domain" description="HTH araC/xylS-type" evidence="5">
    <location>
        <begin position="235"/>
        <end position="335"/>
    </location>
</feature>
<comment type="caution">
    <text evidence="6">The sequence shown here is derived from an EMBL/GenBank/DDBJ whole genome shotgun (WGS) entry which is preliminary data.</text>
</comment>
<evidence type="ECO:0000256" key="3">
    <source>
        <dbReference type="ARBA" id="ARBA00023163"/>
    </source>
</evidence>